<keyword evidence="2 12" id="KW-0235">DNA replication</keyword>
<keyword evidence="3 12" id="KW-0479">Metal-binding</keyword>
<organism evidence="16 17">
    <name type="scientific">Thiorhodococcus minor</name>
    <dbReference type="NCBI Taxonomy" id="57489"/>
    <lineage>
        <taxon>Bacteria</taxon>
        <taxon>Pseudomonadati</taxon>
        <taxon>Pseudomonadota</taxon>
        <taxon>Gammaproteobacteria</taxon>
        <taxon>Chromatiales</taxon>
        <taxon>Chromatiaceae</taxon>
        <taxon>Thiorhodococcus</taxon>
    </lineage>
</organism>
<dbReference type="EC" id="5.6.2.4" evidence="12"/>
<dbReference type="Pfam" id="PF18319">
    <property type="entry name" value="Zn_ribbon_PriA"/>
    <property type="match status" value="1"/>
</dbReference>
<dbReference type="FunFam" id="3.40.50.300:FF:000489">
    <property type="entry name" value="Primosome assembly protein PriA"/>
    <property type="match status" value="1"/>
</dbReference>
<proteinExistence type="inferred from homology"/>
<name>A0A6M0JSW7_9GAMM</name>
<dbReference type="InterPro" id="IPR027417">
    <property type="entry name" value="P-loop_NTPase"/>
</dbReference>
<protein>
    <recommendedName>
        <fullName evidence="12">Replication restart protein PriA</fullName>
    </recommendedName>
    <alternativeName>
        <fullName evidence="12">ATP-dependent DNA helicase PriA</fullName>
        <ecNumber evidence="12">5.6.2.4</ecNumber>
    </alternativeName>
    <alternativeName>
        <fullName evidence="12">DNA 3'-5' helicase PriA</fullName>
    </alternativeName>
</protein>
<dbReference type="GO" id="GO:0005524">
    <property type="term" value="F:ATP binding"/>
    <property type="evidence" value="ECO:0007669"/>
    <property type="project" value="UniProtKB-UniRule"/>
</dbReference>
<evidence type="ECO:0000256" key="10">
    <source>
        <dbReference type="ARBA" id="ARBA00023235"/>
    </source>
</evidence>
<keyword evidence="4 12" id="KW-0547">Nucleotide-binding</keyword>
<dbReference type="InterPro" id="IPR011545">
    <property type="entry name" value="DEAD/DEAH_box_helicase_dom"/>
</dbReference>
<dbReference type="InterPro" id="IPR041236">
    <property type="entry name" value="PriA_C"/>
</dbReference>
<keyword evidence="9 12" id="KW-0238">DNA-binding</keyword>
<dbReference type="GO" id="GO:1990077">
    <property type="term" value="C:primosome complex"/>
    <property type="evidence" value="ECO:0007669"/>
    <property type="project" value="UniProtKB-UniRule"/>
</dbReference>
<keyword evidence="7 12" id="KW-0862">Zinc</keyword>
<dbReference type="CDD" id="cd17929">
    <property type="entry name" value="DEXHc_priA"/>
    <property type="match status" value="1"/>
</dbReference>
<dbReference type="PANTHER" id="PTHR30580:SF0">
    <property type="entry name" value="PRIMOSOMAL PROTEIN N"/>
    <property type="match status" value="1"/>
</dbReference>
<dbReference type="AlphaFoldDB" id="A0A6M0JSW7"/>
<dbReference type="Pfam" id="PF17764">
    <property type="entry name" value="PriA_3primeBD"/>
    <property type="match status" value="1"/>
</dbReference>
<dbReference type="FunFam" id="3.40.1440.60:FF:000001">
    <property type="entry name" value="Primosomal protein N"/>
    <property type="match status" value="1"/>
</dbReference>
<dbReference type="GO" id="GO:0043138">
    <property type="term" value="F:3'-5' DNA helicase activity"/>
    <property type="evidence" value="ECO:0007669"/>
    <property type="project" value="UniProtKB-EC"/>
</dbReference>
<dbReference type="Pfam" id="PF00271">
    <property type="entry name" value="Helicase_C"/>
    <property type="match status" value="1"/>
</dbReference>
<feature type="domain" description="Helicase ATP-binding" evidence="14">
    <location>
        <begin position="216"/>
        <end position="382"/>
    </location>
</feature>
<feature type="region of interest" description="Disordered" evidence="13">
    <location>
        <begin position="188"/>
        <end position="209"/>
    </location>
</feature>
<dbReference type="InterPro" id="IPR040498">
    <property type="entry name" value="PriA_CRR"/>
</dbReference>
<dbReference type="Gene3D" id="3.40.1440.60">
    <property type="entry name" value="PriA, 3(prime) DNA-binding domain"/>
    <property type="match status" value="1"/>
</dbReference>
<evidence type="ECO:0000256" key="7">
    <source>
        <dbReference type="ARBA" id="ARBA00022833"/>
    </source>
</evidence>
<evidence type="ECO:0000256" key="6">
    <source>
        <dbReference type="ARBA" id="ARBA00022806"/>
    </source>
</evidence>
<feature type="binding site" evidence="12">
    <location>
        <position position="481"/>
    </location>
    <ligand>
        <name>Zn(2+)</name>
        <dbReference type="ChEBI" id="CHEBI:29105"/>
        <label>1</label>
    </ligand>
</feature>
<dbReference type="GO" id="GO:0006302">
    <property type="term" value="P:double-strand break repair"/>
    <property type="evidence" value="ECO:0007669"/>
    <property type="project" value="InterPro"/>
</dbReference>
<keyword evidence="17" id="KW-1185">Reference proteome</keyword>
<keyword evidence="8 12" id="KW-0067">ATP-binding</keyword>
<feature type="binding site" evidence="12">
    <location>
        <position position="468"/>
    </location>
    <ligand>
        <name>Zn(2+)</name>
        <dbReference type="ChEBI" id="CHEBI:29105"/>
        <label>2</label>
    </ligand>
</feature>
<dbReference type="GO" id="GO:0016787">
    <property type="term" value="F:hydrolase activity"/>
    <property type="evidence" value="ECO:0007669"/>
    <property type="project" value="UniProtKB-KW"/>
</dbReference>
<evidence type="ECO:0000256" key="12">
    <source>
        <dbReference type="HAMAP-Rule" id="MF_00983"/>
    </source>
</evidence>
<evidence type="ECO:0000256" key="8">
    <source>
        <dbReference type="ARBA" id="ARBA00022840"/>
    </source>
</evidence>
<dbReference type="Gene3D" id="3.40.50.300">
    <property type="entry name" value="P-loop containing nucleotide triphosphate hydrolases"/>
    <property type="match status" value="2"/>
</dbReference>
<dbReference type="GO" id="GO:0006270">
    <property type="term" value="P:DNA replication initiation"/>
    <property type="evidence" value="ECO:0007669"/>
    <property type="project" value="TreeGrafter"/>
</dbReference>
<dbReference type="InterPro" id="IPR041222">
    <property type="entry name" value="PriA_3primeBD"/>
</dbReference>
<dbReference type="GO" id="GO:0008270">
    <property type="term" value="F:zinc ion binding"/>
    <property type="evidence" value="ECO:0007669"/>
    <property type="project" value="UniProtKB-UniRule"/>
</dbReference>
<dbReference type="GO" id="GO:0006310">
    <property type="term" value="P:DNA recombination"/>
    <property type="evidence" value="ECO:0007669"/>
    <property type="project" value="InterPro"/>
</dbReference>
<evidence type="ECO:0000259" key="14">
    <source>
        <dbReference type="PROSITE" id="PS51192"/>
    </source>
</evidence>
<dbReference type="PROSITE" id="PS51194">
    <property type="entry name" value="HELICASE_CTER"/>
    <property type="match status" value="1"/>
</dbReference>
<dbReference type="InterPro" id="IPR001650">
    <property type="entry name" value="Helicase_C-like"/>
</dbReference>
<comment type="catalytic activity">
    <reaction evidence="11 12">
        <text>ATP + H2O = ADP + phosphate + H(+)</text>
        <dbReference type="Rhea" id="RHEA:13065"/>
        <dbReference type="ChEBI" id="CHEBI:15377"/>
        <dbReference type="ChEBI" id="CHEBI:15378"/>
        <dbReference type="ChEBI" id="CHEBI:30616"/>
        <dbReference type="ChEBI" id="CHEBI:43474"/>
        <dbReference type="ChEBI" id="CHEBI:456216"/>
        <dbReference type="EC" id="5.6.2.4"/>
    </reaction>
</comment>
<comment type="caution">
    <text evidence="16">The sequence shown here is derived from an EMBL/GenBank/DDBJ whole genome shotgun (WGS) entry which is preliminary data.</text>
</comment>
<feature type="binding site" evidence="12">
    <location>
        <position position="484"/>
    </location>
    <ligand>
        <name>Zn(2+)</name>
        <dbReference type="ChEBI" id="CHEBI:29105"/>
        <label>1</label>
    </ligand>
</feature>
<dbReference type="PANTHER" id="PTHR30580">
    <property type="entry name" value="PRIMOSOMAL PROTEIN N"/>
    <property type="match status" value="1"/>
</dbReference>
<keyword evidence="5 12" id="KW-0378">Hydrolase</keyword>
<evidence type="ECO:0000256" key="5">
    <source>
        <dbReference type="ARBA" id="ARBA00022801"/>
    </source>
</evidence>
<dbReference type="GO" id="GO:0006269">
    <property type="term" value="P:DNA replication, synthesis of primer"/>
    <property type="evidence" value="ECO:0007669"/>
    <property type="project" value="UniProtKB-KW"/>
</dbReference>
<comment type="cofactor">
    <cofactor evidence="12">
        <name>Zn(2+)</name>
        <dbReference type="ChEBI" id="CHEBI:29105"/>
    </cofactor>
    <text evidence="12">Binds 2 zinc ions per subunit.</text>
</comment>
<evidence type="ECO:0000259" key="15">
    <source>
        <dbReference type="PROSITE" id="PS51194"/>
    </source>
</evidence>
<dbReference type="InterPro" id="IPR005259">
    <property type="entry name" value="PriA"/>
</dbReference>
<dbReference type="InterPro" id="IPR042115">
    <property type="entry name" value="PriA_3primeBD_sf"/>
</dbReference>
<dbReference type="Proteomes" id="UP000483379">
    <property type="component" value="Unassembled WGS sequence"/>
</dbReference>
<evidence type="ECO:0000256" key="2">
    <source>
        <dbReference type="ARBA" id="ARBA00022705"/>
    </source>
</evidence>
<dbReference type="NCBIfam" id="NF004067">
    <property type="entry name" value="PRK05580.1-4"/>
    <property type="match status" value="1"/>
</dbReference>
<evidence type="ECO:0000313" key="16">
    <source>
        <dbReference type="EMBL" id="NEV60588.1"/>
    </source>
</evidence>
<dbReference type="CDD" id="cd18804">
    <property type="entry name" value="SF2_C_priA"/>
    <property type="match status" value="1"/>
</dbReference>
<feature type="binding site" evidence="12">
    <location>
        <position position="453"/>
    </location>
    <ligand>
        <name>Zn(2+)</name>
        <dbReference type="ChEBI" id="CHEBI:29105"/>
        <label>2</label>
    </ligand>
</feature>
<evidence type="ECO:0000256" key="4">
    <source>
        <dbReference type="ARBA" id="ARBA00022741"/>
    </source>
</evidence>
<dbReference type="SMART" id="SM00490">
    <property type="entry name" value="HELICc"/>
    <property type="match status" value="1"/>
</dbReference>
<comment type="function">
    <text evidence="12">Initiates the restart of stalled replication forks, which reloads the replicative helicase on sites other than the origin of replication. Recognizes and binds to abandoned replication forks and remodels them to uncover a helicase loading site. Promotes assembly of the primosome at these replication forks.</text>
</comment>
<keyword evidence="6 12" id="KW-0347">Helicase</keyword>
<comment type="subunit">
    <text evidence="12">Component of the replication restart primosome.</text>
</comment>
<reference evidence="16 17" key="1">
    <citation type="submission" date="2020-02" db="EMBL/GenBank/DDBJ databases">
        <title>Genome sequences of Thiorhodococcus mannitoliphagus and Thiorhodococcus minor, purple sulfur photosynthetic bacteria in the gammaproteobacterial family, Chromatiaceae.</title>
        <authorList>
            <person name="Aviles F.A."/>
            <person name="Meyer T.E."/>
            <person name="Kyndt J.A."/>
        </authorList>
    </citation>
    <scope>NUCLEOTIDE SEQUENCE [LARGE SCALE GENOMIC DNA]</scope>
    <source>
        <strain evidence="16 17">DSM 11518</strain>
    </source>
</reference>
<feature type="binding site" evidence="12">
    <location>
        <position position="450"/>
    </location>
    <ligand>
        <name>Zn(2+)</name>
        <dbReference type="ChEBI" id="CHEBI:29105"/>
        <label>2</label>
    </ligand>
</feature>
<accession>A0A6M0JSW7</accession>
<feature type="binding site" evidence="12">
    <location>
        <position position="471"/>
    </location>
    <ligand>
        <name>Zn(2+)</name>
        <dbReference type="ChEBI" id="CHEBI:29105"/>
        <label>2</label>
    </ligand>
</feature>
<keyword evidence="1 12" id="KW-0639">Primosome</keyword>
<evidence type="ECO:0000256" key="1">
    <source>
        <dbReference type="ARBA" id="ARBA00022515"/>
    </source>
</evidence>
<evidence type="ECO:0000256" key="9">
    <source>
        <dbReference type="ARBA" id="ARBA00023125"/>
    </source>
</evidence>
<keyword evidence="10 12" id="KW-0413">Isomerase</keyword>
<dbReference type="NCBIfam" id="TIGR00595">
    <property type="entry name" value="priA"/>
    <property type="match status" value="1"/>
</dbReference>
<dbReference type="SMART" id="SM00487">
    <property type="entry name" value="DEXDc"/>
    <property type="match status" value="1"/>
</dbReference>
<evidence type="ECO:0000256" key="3">
    <source>
        <dbReference type="ARBA" id="ARBA00022723"/>
    </source>
</evidence>
<dbReference type="EMBL" id="JAAIJQ010000003">
    <property type="protein sequence ID" value="NEV60588.1"/>
    <property type="molecule type" value="Genomic_DNA"/>
</dbReference>
<dbReference type="InterPro" id="IPR014001">
    <property type="entry name" value="Helicase_ATP-bd"/>
</dbReference>
<gene>
    <name evidence="12" type="primary">priA</name>
    <name evidence="16" type="ORF">G3446_01550</name>
</gene>
<dbReference type="Pfam" id="PF00270">
    <property type="entry name" value="DEAD"/>
    <property type="match status" value="1"/>
</dbReference>
<dbReference type="Pfam" id="PF18074">
    <property type="entry name" value="PriA_C"/>
    <property type="match status" value="1"/>
</dbReference>
<evidence type="ECO:0000256" key="11">
    <source>
        <dbReference type="ARBA" id="ARBA00048988"/>
    </source>
</evidence>
<dbReference type="GO" id="GO:0003677">
    <property type="term" value="F:DNA binding"/>
    <property type="evidence" value="ECO:0007669"/>
    <property type="project" value="UniProtKB-UniRule"/>
</dbReference>
<comment type="catalytic activity">
    <reaction evidence="12">
        <text>Couples ATP hydrolysis with the unwinding of duplex DNA by translocating in the 3'-5' direction.</text>
        <dbReference type="EC" id="5.6.2.4"/>
    </reaction>
</comment>
<evidence type="ECO:0000313" key="17">
    <source>
        <dbReference type="Proteomes" id="UP000483379"/>
    </source>
</evidence>
<dbReference type="HAMAP" id="MF_00983">
    <property type="entry name" value="PriA"/>
    <property type="match status" value="1"/>
</dbReference>
<evidence type="ECO:0000256" key="13">
    <source>
        <dbReference type="SAM" id="MobiDB-lite"/>
    </source>
</evidence>
<feature type="binding site" evidence="12">
    <location>
        <position position="441"/>
    </location>
    <ligand>
        <name>Zn(2+)</name>
        <dbReference type="ChEBI" id="CHEBI:29105"/>
        <label>1</label>
    </ligand>
</feature>
<dbReference type="PROSITE" id="PS51192">
    <property type="entry name" value="HELICASE_ATP_BIND_1"/>
    <property type="match status" value="1"/>
</dbReference>
<feature type="binding site" evidence="12">
    <location>
        <position position="444"/>
    </location>
    <ligand>
        <name>Zn(2+)</name>
        <dbReference type="ChEBI" id="CHEBI:29105"/>
        <label>1</label>
    </ligand>
</feature>
<comment type="similarity">
    <text evidence="12">Belongs to the helicase family. PriA subfamily.</text>
</comment>
<dbReference type="RefSeq" id="WP_164450640.1">
    <property type="nucleotide sequence ID" value="NZ_JAAIJQ010000003.1"/>
</dbReference>
<feature type="domain" description="Helicase C-terminal" evidence="15">
    <location>
        <begin position="460"/>
        <end position="635"/>
    </location>
</feature>
<dbReference type="SUPFAM" id="SSF52540">
    <property type="entry name" value="P-loop containing nucleoside triphosphate hydrolases"/>
    <property type="match status" value="1"/>
</dbReference>
<sequence length="736" mass="81796">MIIYRVAVDAPLAALFDYLPPIDAADASPAPGSRLLVPFGHRQRVGILIEVREESAQPSDKLKAVERLLDPRPLLGPKDLALVRWAADYYQQPLGEAVFTALPARLRTSAPLLDEHEPGARATPLGCATALADLARAPKQRAVLALLQRAPAGLSLTKLGAQIGDCRAALRALREKGLIASCTLERREPAPQVTAPSPPPPYPLTDEQSEATASIQEAFGRFQAFLLDGVTGSGKTEVYIRLVQALIEQGRQALVLVPEIGLTPQLRERFSSRVSGPIAVLHSARSNTERERDWQLAARGEAGLLLGTRSAIFAPLPRLGLILVDEEHDPSLKQQEGFRYSARDLAVRRAQLTSCPVVLGTATPSLETLHNARANRYAWLRLRHRTGQARPPAISLLDIRRQPLRAGLSNVLRSHMRAEIDAGNQVLLFLNRRGYAPVFTCHSCGWVGGCRHCDARLTLHLRQKRLWCHHCDWSQPLPTRCPECQGLDLRMLGQGTERLEDELRPLFPDVSLARIDRDSTRRKGELTRLFDAARKGEIQILLGTQMLAKGHDFPGVTLVGILDLDQSLYASDFRAPERTAQLVIQVAGRAGRAERPGRVVLQTRHPEHPLLQSLLKDGYGGFAAQELDERRAAELPPFMHLALARADAADETLALDFLREARRLGERLDESRVQLLGPVPAPMERRAGRYRAQLLLQCASRPLLQRFLRHWTHALRQLPRRRGLRWSLDVDPQDML</sequence>